<dbReference type="RefSeq" id="WP_136954230.1">
    <property type="nucleotide sequence ID" value="NZ_CP039712.1"/>
</dbReference>
<dbReference type="SUPFAM" id="SSF110395">
    <property type="entry name" value="CutC-like"/>
    <property type="match status" value="1"/>
</dbReference>
<dbReference type="AlphaFoldDB" id="A0A4D7CXY9"/>
<dbReference type="Gene3D" id="3.20.20.380">
    <property type="entry name" value="Copper homeostasis (CutC) domain"/>
    <property type="match status" value="1"/>
</dbReference>
<dbReference type="KEGG" id="vao:FA707_09440"/>
<name>A0A4D7CXY9_9ENTE</name>
<dbReference type="OrthoDB" id="9815677at2"/>
<dbReference type="PANTHER" id="PTHR12598:SF0">
    <property type="entry name" value="COPPER HOMEOSTASIS PROTEIN CUTC HOMOLOG"/>
    <property type="match status" value="1"/>
</dbReference>
<comment type="caution">
    <text evidence="3">Once thought to be involved in copper homeostasis, experiments in E.coli have shown this is not the case.</text>
</comment>
<dbReference type="Proteomes" id="UP000298615">
    <property type="component" value="Chromosome"/>
</dbReference>
<dbReference type="InterPro" id="IPR005627">
    <property type="entry name" value="CutC-like"/>
</dbReference>
<dbReference type="Pfam" id="PF03932">
    <property type="entry name" value="CutC"/>
    <property type="match status" value="1"/>
</dbReference>
<protein>
    <recommendedName>
        <fullName evidence="3">PF03932 family protein CutC</fullName>
    </recommendedName>
</protein>
<evidence type="ECO:0000256" key="3">
    <source>
        <dbReference type="HAMAP-Rule" id="MF_00795"/>
    </source>
</evidence>
<accession>A0A4D7CXY9</accession>
<organism evidence="4 5">
    <name type="scientific">Vagococcus zengguangii</name>
    <dbReference type="NCBI Taxonomy" id="2571750"/>
    <lineage>
        <taxon>Bacteria</taxon>
        <taxon>Bacillati</taxon>
        <taxon>Bacillota</taxon>
        <taxon>Bacilli</taxon>
        <taxon>Lactobacillales</taxon>
        <taxon>Enterococcaceae</taxon>
        <taxon>Vagococcus</taxon>
    </lineage>
</organism>
<gene>
    <name evidence="3" type="primary">cutC</name>
    <name evidence="4" type="ORF">FA707_09440</name>
</gene>
<dbReference type="PANTHER" id="PTHR12598">
    <property type="entry name" value="COPPER HOMEOSTASIS PROTEIN CUTC"/>
    <property type="match status" value="1"/>
</dbReference>
<comment type="subcellular location">
    <subcellularLocation>
        <location evidence="3">Cytoplasm</location>
    </subcellularLocation>
</comment>
<dbReference type="FunFam" id="3.20.20.380:FF:000003">
    <property type="entry name" value="Copper homeostasis protein CutC"/>
    <property type="match status" value="1"/>
</dbReference>
<dbReference type="EMBL" id="CP039712">
    <property type="protein sequence ID" value="QCI87411.1"/>
    <property type="molecule type" value="Genomic_DNA"/>
</dbReference>
<keyword evidence="5" id="KW-1185">Reference proteome</keyword>
<dbReference type="HAMAP" id="MF_00795">
    <property type="entry name" value="CutC"/>
    <property type="match status" value="1"/>
</dbReference>
<sequence>MIKEFCAENFTNIPQAIQRGARRIELCDNLTVGGTSVSLGVLTETISYCHELEVSVMTIIRPRGGDFFYNDTELKMMEIDILEAKKVGADGVVIGCLTEDQSEIDIEGMDQLLAHTEGLQVTFHMAFDSLPKEEQFNAIDWLVERGVERILTHGGPAGTPIQENFEHLKALIAHADGRIIILPGGGITTQNAQEVMDTLGVKEVHGTKIV</sequence>
<dbReference type="GO" id="GO:0005737">
    <property type="term" value="C:cytoplasm"/>
    <property type="evidence" value="ECO:0007669"/>
    <property type="project" value="UniProtKB-SubCell"/>
</dbReference>
<reference evidence="4 5" key="1">
    <citation type="submission" date="2019-04" db="EMBL/GenBank/DDBJ databases">
        <title>Vagococcus sp. nov., isolated from faeces of yaks (Bos grunniens).</title>
        <authorList>
            <person name="Ge Y."/>
        </authorList>
    </citation>
    <scope>NUCLEOTIDE SEQUENCE [LARGE SCALE GENOMIC DNA]</scope>
    <source>
        <strain evidence="4 5">MN-17</strain>
    </source>
</reference>
<comment type="similarity">
    <text evidence="1 3">Belongs to the CutC family.</text>
</comment>
<evidence type="ECO:0000256" key="1">
    <source>
        <dbReference type="ARBA" id="ARBA00007768"/>
    </source>
</evidence>
<dbReference type="InterPro" id="IPR036822">
    <property type="entry name" value="CutC-like_dom_sf"/>
</dbReference>
<evidence type="ECO:0000313" key="4">
    <source>
        <dbReference type="EMBL" id="QCI87411.1"/>
    </source>
</evidence>
<dbReference type="GO" id="GO:0005507">
    <property type="term" value="F:copper ion binding"/>
    <property type="evidence" value="ECO:0007669"/>
    <property type="project" value="TreeGrafter"/>
</dbReference>
<evidence type="ECO:0000313" key="5">
    <source>
        <dbReference type="Proteomes" id="UP000298615"/>
    </source>
</evidence>
<keyword evidence="2 3" id="KW-0963">Cytoplasm</keyword>
<evidence type="ECO:0000256" key="2">
    <source>
        <dbReference type="ARBA" id="ARBA00022490"/>
    </source>
</evidence>
<proteinExistence type="inferred from homology"/>